<feature type="coiled-coil region" evidence="1">
    <location>
        <begin position="362"/>
        <end position="425"/>
    </location>
</feature>
<proteinExistence type="predicted"/>
<evidence type="ECO:0000313" key="2">
    <source>
        <dbReference type="EMBL" id="OAF69038.1"/>
    </source>
</evidence>
<feature type="non-terminal residue" evidence="2">
    <location>
        <position position="1"/>
    </location>
</feature>
<keyword evidence="1" id="KW-0175">Coiled coil</keyword>
<evidence type="ECO:0000313" key="3">
    <source>
        <dbReference type="Proteomes" id="UP000078046"/>
    </source>
</evidence>
<dbReference type="EMBL" id="LWCA01000347">
    <property type="protein sequence ID" value="OAF69038.1"/>
    <property type="molecule type" value="Genomic_DNA"/>
</dbReference>
<evidence type="ECO:0000256" key="1">
    <source>
        <dbReference type="SAM" id="Coils"/>
    </source>
</evidence>
<gene>
    <name evidence="2" type="ORF">A3Q56_03245</name>
</gene>
<organism evidence="2 3">
    <name type="scientific">Intoshia linei</name>
    <dbReference type="NCBI Taxonomy" id="1819745"/>
    <lineage>
        <taxon>Eukaryota</taxon>
        <taxon>Metazoa</taxon>
        <taxon>Spiralia</taxon>
        <taxon>Lophotrochozoa</taxon>
        <taxon>Mesozoa</taxon>
        <taxon>Orthonectida</taxon>
        <taxon>Rhopaluridae</taxon>
        <taxon>Intoshia</taxon>
    </lineage>
</organism>
<keyword evidence="3" id="KW-1185">Reference proteome</keyword>
<dbReference type="Proteomes" id="UP000078046">
    <property type="component" value="Unassembled WGS sequence"/>
</dbReference>
<feature type="coiled-coil region" evidence="1">
    <location>
        <begin position="2944"/>
        <end position="2971"/>
    </location>
</feature>
<evidence type="ECO:0008006" key="4">
    <source>
        <dbReference type="Google" id="ProtNLM"/>
    </source>
</evidence>
<protein>
    <recommendedName>
        <fullName evidence="4">KASH domain-containing protein</fullName>
    </recommendedName>
</protein>
<sequence>EKEQIGKLTSKMEKKNKQLQNVTNLINNIKNDIMNYNQKELHFKINELENEKNEYIHSFMILKDEYEKMCKVTEHIKLTDQLFVEFKDVQMQIISLEQKHENTCVHLDKIILNNESFHKVLNNVNTIYDNIKVSSDCELNVKVKSLKQNLEILYTLKDEESIVKNEYNKLIKSIENRDENSGNVNIVPSNGTENIENGLNLYAKINENIEELKIIKQSFDKIYDMEEELENEMTDMKNLITKFKMWTSETLTENDISRKKIKCDENSKLIHIKINDIDDMIVEYNDCMNGLNLENSKLDKFENYYESCLAYYKYEKEFMKRLDDIVILISEIHTQISANKEHISYYKSKLNSLDVNSTSSSLENYTISIKQIYDQLKQIRQDVLNFSLNNKPIIENLKIHSNFDITDIELQNQKLINEYEMLKSEINLKIELFHNIDNNVADIVNKFNIIDNSIQNANNLNFKLASIDQIKNQVDDINQIKMLLVTIYSDGQIASNLNNFESKFHQNLIDTISIDFDGKKDLVQIEISKLNNIERTYLNDEAVFTKMSILNEKMRKFVSRWSDFLDKLIIDPDDLDIDIEKTKSLFNEQMQNFLNNSYYMNDLNENINILNEKYTNCKKVGCLKSSFNQLQQDYIRITKLFNEYDHKLTNISLKIDEELEHSLKNLNVELIAIEKRSRIKLKNKSHRSVDENKINKIIEHNYKKIENIRSIYSAYSEKDISVKNLSINNYFNEIESNISISTELTKDLEKYSKYNKNVKNIQKSLTKYTDELNLNKFDGRLLVSDQSSKYDYISKKKKNLSKALFELQNESLLFNDLNSEYNSFDWSINIHINESISNLSKSINEYIHKIDEYSQKEFLYEESMRVAENLIYKFDMWQDGTKSYLNKIGDKFENVSESNRRLIFADLNCIIHNANLMKYNLRQARDTLNVNNFNESLTQKDEYKNLMEKIDKKTFQHKMLTNKSKLIVEQVGETLKVTENQNKSIPELLQFQQDYRSKLKNLSLKINKLENILDQQNFVNISDFKSQIELVNHELNDIFNTFHSSDTETSNSNQFNIKKLLENRIKKISSKFELTCLQKYQDCKKSNLDTVTSYEKIMADNMESINQSVDDIDAFINTQPIEKCTKINETNSNITYIESSLNEIQDKMKNVALSMGEMDETLNNPHPNLENASNDHNNIKKIKTKFVNVLEKLEKVSMKGVHYIERNGNIIENVGHNIYSDSIRNNNENLNNLFKIIEIKMENNNKSHALPTQKSKNEENNLLMQQKLIENLLLHPDLNIKLTKSENTAAILNESNIQLNTISNIINTFFALKNTDKVPKIPLNKSTFENLNVKYLTKTYEKIILNLELNLNLNVYAKIVQDLVIFSTQLLNYFDNALSINGKTENLNDYTNVDNCIEITKQIYENIKHVIILLRKKVSNQYPQILSFTNALEYIKPECSFLLKRLNDLRDFKQNSGVNNIEIEKCKYFIEKFESKLLNFNDIKNLNSDSQCTLMVECNSLISSVQKYFLENSRIEFNLRIDVNHLKDLMKNLCAKLNTVDNVSIHQLKFSQQFSYKILLDNLTCLENSLKFKFKSLSDFTCYSNRIKNQYNFLKCDILKFELIHYKTDKYDNAKMIDYELIITKMNKIEQDYNKFQILMEFSKNVYITFYQQVNNLKTYMVKCTNTFSNFVDGILHKSDYKSKCTLLLEKIYKVSLFCRLNANYMCNHFSQNDYMILEFKRYLKFIDQFIEKFMDLQNKYINDISAYEYCKFAFINQKNMLRCDNVMIGIMSFSKYIKSGQNNENDLLEMLLNIKDWMRSLCTIKNGMRNFENFIFAFQDVFIKNESNFNNVHNKISKIEIAIDRLEKRCKHILLLQTSENVSRLREIVVKLSKKLEIVVNSKFDVNQLRIRNYMNYEDQINIVDYLLTVSLRNCHGNSEIGTVLSRYDNMKEQFMRFYKQCSTIDKIESQDEYDHEVLQNLNIINNFMDNQIFTGSTFCCFDVSNDINNQIDQLKIKYEGINSKHNLQHTINTHIKSVANNVETNFKQFDLMNIHYNKTNTLQQESYMLFNEYYNSVCQHLANVDNIIKKDYFISTIYKNNDQIEVSKKLFADFQNNENWIQLKAMQLNKKMSDTFIDMPKFVQLEKRWQDCSHSLENIICDMRVKKNVADKMIKRIEDISIEISTINYSDIETEVVEIKERYKSIVNNIDSISLQKINDNLLKIENGIELINREKSSNHCEEIESIRQEYDELTTTSTSTIDEVKMIINDTSHMLEEFKNDSKISDKIGKQKDLMYLYYRIISKKIYMCDHFQNKLKLKKDILLTYDGHENVKKNLQVCKNQVIESIYVLEQKCSSQMTFQKKCDNWVSFLKNIDKMLLIKFTTNIDDMMDHYFEFCLFFEKLNFNDPILIAIINEGKMLFSGEDENESSNSSMYSTNLCESQKNYINELNSSFIDWGNIKKRFRHRKDLILQYISVLNLFKMKMISFNEFNELLHEKIDKIEIKKTESIYSINRKWNLMLGFDCEINHLKWYYNEIVLLSQSILTSLSAERATDFLNIREQLCAAKNSFKRLAQQSTDKLNTILHCMRKSECINSMYNRVHQLTSEIVTFCDNDQITADINILKLNEIKCSELSTTLNYFKQNIIKVMYKFTNGSLENAFKTKQLNSIAITEFEDNKISLIHKQINSCLDMIQVYQTKIQTCLKSWKNFDVEYSNLVSYIGSVDEKLKNLNEKHVNVILKHLNMLSDQMKDVKSRINNLENISDKLVYDCSSVSYTTIIKLKMNHLHDYGNHMTLTIRNRTANLNDIIRAFDSFDKMVYELRSWMNSNSINTLYNANLSIQKANVSVNDIYNRYQRDYEDMKIQIINRSTSINAIIGLCEILQTDKTACPNEKDRLDMKRTIEHIEYFWNKKCKMVDNMRIKIEKFIKYYKFVANNIKKVHTITSNFVNTLKNCASKRNLPERLLKLNEIEQEIKKCEEKVSAFSKKFSNFGNFNLLNKKVNSLNNLISNANFIIHNFGKVEVGIEKPVDVSYESLLYRGSVSPMSNKTESENALNDSAMNIDFSMQLTGDSLEWDGYLGDIEPIYSKSNEGNSVVKAIKYLGSLVSFKKDNDEIDNEVPDLFKLLNFIRDEISDIDKLLKMPLPSTIDPSIYQKNRHTTRINQINVLIKQASATNNKFKKNDSIYAKNVNSLKTYQNKLANYTSLSEKRDEALEIILNKLKNKEEKFKSSQNVYNKSLEFFNQLDTKQQNIGNLIEVQTQIEKLNDAAYSIFVLKDNQLDSMKININNLLYEYKKYSYFLIENFLENKTDENFTNHFKKMETLQGNVNKIVKMKSTLHSDADNLQNILTQIENLEKAVLDNYSDRNHSSINSESTKIFTLKLGNMKHQIQRFLKN</sequence>
<comment type="caution">
    <text evidence="2">The sequence shown here is derived from an EMBL/GenBank/DDBJ whole genome shotgun (WGS) entry which is preliminary data.</text>
</comment>
<dbReference type="SUPFAM" id="SSF46966">
    <property type="entry name" value="Spectrin repeat"/>
    <property type="match status" value="1"/>
</dbReference>
<name>A0A177B435_9BILA</name>
<feature type="coiled-coil region" evidence="1">
    <location>
        <begin position="5"/>
        <end position="65"/>
    </location>
</feature>
<accession>A0A177B435</accession>
<reference evidence="2 3" key="1">
    <citation type="submission" date="2016-04" db="EMBL/GenBank/DDBJ databases">
        <title>The genome of Intoshia linei affirms orthonectids as highly simplified spiralians.</title>
        <authorList>
            <person name="Mikhailov K.V."/>
            <person name="Slusarev G.S."/>
            <person name="Nikitin M.A."/>
            <person name="Logacheva M.D."/>
            <person name="Penin A."/>
            <person name="Aleoshin V."/>
            <person name="Panchin Y.V."/>
        </authorList>
    </citation>
    <scope>NUCLEOTIDE SEQUENCE [LARGE SCALE GENOMIC DNA]</scope>
    <source>
        <strain evidence="2">Intl2013</strain>
        <tissue evidence="2">Whole animal</tissue>
    </source>
</reference>